<dbReference type="InterPro" id="IPR001041">
    <property type="entry name" value="2Fe-2S_ferredoxin-type"/>
</dbReference>
<comment type="caution">
    <text evidence="3">The sequence shown here is derived from an EMBL/GenBank/DDBJ whole genome shotgun (WGS) entry which is preliminary data.</text>
</comment>
<evidence type="ECO:0000259" key="2">
    <source>
        <dbReference type="PROSITE" id="PS51384"/>
    </source>
</evidence>
<dbReference type="CDD" id="cd06185">
    <property type="entry name" value="PDR_like"/>
    <property type="match status" value="1"/>
</dbReference>
<accession>A0ABT7XR66</accession>
<evidence type="ECO:0000313" key="4">
    <source>
        <dbReference type="Proteomes" id="UP001168540"/>
    </source>
</evidence>
<feature type="domain" description="FAD-binding FR-type" evidence="2">
    <location>
        <begin position="4"/>
        <end position="107"/>
    </location>
</feature>
<proteinExistence type="predicted"/>
<gene>
    <name evidence="3" type="ORF">QU481_15140</name>
</gene>
<keyword evidence="3" id="KW-0560">Oxidoreductase</keyword>
<dbReference type="InterPro" id="IPR052353">
    <property type="entry name" value="Benzoxazolinone_Detox_Enz"/>
</dbReference>
<dbReference type="PROSITE" id="PS51384">
    <property type="entry name" value="FAD_FR"/>
    <property type="match status" value="1"/>
</dbReference>
<dbReference type="PROSITE" id="PS51085">
    <property type="entry name" value="2FE2S_FER_2"/>
    <property type="match status" value="1"/>
</dbReference>
<feature type="domain" description="2Fe-2S ferredoxin-type" evidence="1">
    <location>
        <begin position="235"/>
        <end position="321"/>
    </location>
</feature>
<dbReference type="SUPFAM" id="SSF52343">
    <property type="entry name" value="Ferredoxin reductase-like, C-terminal NADP-linked domain"/>
    <property type="match status" value="1"/>
</dbReference>
<dbReference type="InterPro" id="IPR017927">
    <property type="entry name" value="FAD-bd_FR_type"/>
</dbReference>
<protein>
    <submittedName>
        <fullName evidence="3">PDR/VanB family oxidoreductase</fullName>
        <ecNumber evidence="3">1.-.-.-</ecNumber>
    </submittedName>
</protein>
<sequence>MRMQQQITTEVIAIDTLTADIKQFTLKPLDGMLPPFDSGSHIVVQLGLAERPCANAYSLINDAAEGVFKIAVKHDAASRGGSRHLHEAVSIGSRLMVSPPANLFRLADTTGRHVFVAGGIGITPFIAHMQALERSGDRYALHYAFRGASSAAFSAMLEARRRDGLALLYDTATGARPDVDTIVAGLAPDDHLYVCGPASLIDAVAVAAASVGRIEPERLHVERFSAQPLEDGAAFTVHLARSGATIAVSADESILAAIERQTDIAVECLCREGCCGTCETALLDGEALHRDQYLDEADRAAQKKIMICVSRAKSRSLTLDL</sequence>
<dbReference type="InterPro" id="IPR012675">
    <property type="entry name" value="Beta-grasp_dom_sf"/>
</dbReference>
<dbReference type="GO" id="GO:0016491">
    <property type="term" value="F:oxidoreductase activity"/>
    <property type="evidence" value="ECO:0007669"/>
    <property type="project" value="UniProtKB-KW"/>
</dbReference>
<dbReference type="Gene3D" id="3.40.50.80">
    <property type="entry name" value="Nucleotide-binding domain of ferredoxin-NADP reductase (FNR) module"/>
    <property type="match status" value="1"/>
</dbReference>
<dbReference type="PRINTS" id="PR00409">
    <property type="entry name" value="PHDIOXRDTASE"/>
</dbReference>
<dbReference type="EC" id="1.-.-.-" evidence="3"/>
<dbReference type="PANTHER" id="PTHR30212:SF2">
    <property type="entry name" value="PROTEIN YIIM"/>
    <property type="match status" value="1"/>
</dbReference>
<dbReference type="Gene3D" id="2.40.30.10">
    <property type="entry name" value="Translation factors"/>
    <property type="match status" value="1"/>
</dbReference>
<evidence type="ECO:0000259" key="1">
    <source>
        <dbReference type="PROSITE" id="PS51085"/>
    </source>
</evidence>
<dbReference type="Proteomes" id="UP001168540">
    <property type="component" value="Unassembled WGS sequence"/>
</dbReference>
<evidence type="ECO:0000313" key="3">
    <source>
        <dbReference type="EMBL" id="MDN0076220.1"/>
    </source>
</evidence>
<dbReference type="SUPFAM" id="SSF63380">
    <property type="entry name" value="Riboflavin synthase domain-like"/>
    <property type="match status" value="1"/>
</dbReference>
<dbReference type="SUPFAM" id="SSF54292">
    <property type="entry name" value="2Fe-2S ferredoxin-like"/>
    <property type="match status" value="1"/>
</dbReference>
<dbReference type="CDD" id="cd00207">
    <property type="entry name" value="fer2"/>
    <property type="match status" value="1"/>
</dbReference>
<name>A0ABT7XR66_9NEIS</name>
<dbReference type="InterPro" id="IPR036010">
    <property type="entry name" value="2Fe-2S_ferredoxin-like_sf"/>
</dbReference>
<dbReference type="InterPro" id="IPR017938">
    <property type="entry name" value="Riboflavin_synthase-like_b-brl"/>
</dbReference>
<dbReference type="Pfam" id="PF00111">
    <property type="entry name" value="Fer2"/>
    <property type="match status" value="1"/>
</dbReference>
<reference evidence="3" key="1">
    <citation type="submission" date="2023-06" db="EMBL/GenBank/DDBJ databases">
        <authorList>
            <person name="Zhang S."/>
        </authorList>
    </citation>
    <scope>NUCLEOTIDE SEQUENCE</scope>
    <source>
        <strain evidence="3">SG2303</strain>
    </source>
</reference>
<dbReference type="Gene3D" id="3.10.20.30">
    <property type="match status" value="1"/>
</dbReference>
<organism evidence="3 4">
    <name type="scientific">Crenobacter oryzisoli</name>
    <dbReference type="NCBI Taxonomy" id="3056844"/>
    <lineage>
        <taxon>Bacteria</taxon>
        <taxon>Pseudomonadati</taxon>
        <taxon>Pseudomonadota</taxon>
        <taxon>Betaproteobacteria</taxon>
        <taxon>Neisseriales</taxon>
        <taxon>Neisseriaceae</taxon>
        <taxon>Crenobacter</taxon>
    </lineage>
</organism>
<dbReference type="EMBL" id="JAUEDK010000028">
    <property type="protein sequence ID" value="MDN0076220.1"/>
    <property type="molecule type" value="Genomic_DNA"/>
</dbReference>
<keyword evidence="4" id="KW-1185">Reference proteome</keyword>
<dbReference type="InterPro" id="IPR039261">
    <property type="entry name" value="FNR_nucleotide-bd"/>
</dbReference>
<dbReference type="PANTHER" id="PTHR30212">
    <property type="entry name" value="PROTEIN YIIM"/>
    <property type="match status" value="1"/>
</dbReference>